<evidence type="ECO:0000256" key="1">
    <source>
        <dbReference type="SAM" id="MobiDB-lite"/>
    </source>
</evidence>
<dbReference type="EMBL" id="CM001885">
    <property type="protein sequence ID" value="EOY13927.1"/>
    <property type="molecule type" value="Genomic_DNA"/>
</dbReference>
<name>A0A061FB08_THECC</name>
<accession>A0A061FB08</accession>
<dbReference type="InParanoid" id="A0A061FB08"/>
<dbReference type="HOGENOM" id="CLU_1638394_0_0_1"/>
<reference evidence="2 3" key="1">
    <citation type="journal article" date="2013" name="Genome Biol.">
        <title>The genome sequence of the most widely cultivated cacao type and its use to identify candidate genes regulating pod color.</title>
        <authorList>
            <person name="Motamayor J.C."/>
            <person name="Mockaitis K."/>
            <person name="Schmutz J."/>
            <person name="Haiminen N."/>
            <person name="Iii D.L."/>
            <person name="Cornejo O."/>
            <person name="Findley S.D."/>
            <person name="Zheng P."/>
            <person name="Utro F."/>
            <person name="Royaert S."/>
            <person name="Saski C."/>
            <person name="Jenkins J."/>
            <person name="Podicheti R."/>
            <person name="Zhao M."/>
            <person name="Scheffler B.E."/>
            <person name="Stack J.C."/>
            <person name="Feltus F.A."/>
            <person name="Mustiga G.M."/>
            <person name="Amores F."/>
            <person name="Phillips W."/>
            <person name="Marelli J.P."/>
            <person name="May G.D."/>
            <person name="Shapiro H."/>
            <person name="Ma J."/>
            <person name="Bustamante C.D."/>
            <person name="Schnell R.J."/>
            <person name="Main D."/>
            <person name="Gilbert D."/>
            <person name="Parida L."/>
            <person name="Kuhn D.N."/>
        </authorList>
    </citation>
    <scope>NUCLEOTIDE SEQUENCE [LARGE SCALE GENOMIC DNA]</scope>
    <source>
        <strain evidence="3">cv. Matina 1-6</strain>
    </source>
</reference>
<keyword evidence="3" id="KW-1185">Reference proteome</keyword>
<protein>
    <submittedName>
        <fullName evidence="2">Uncharacterized protein</fullName>
    </submittedName>
</protein>
<proteinExistence type="predicted"/>
<dbReference type="AlphaFoldDB" id="A0A061FB08"/>
<feature type="region of interest" description="Disordered" evidence="1">
    <location>
        <begin position="33"/>
        <end position="70"/>
    </location>
</feature>
<evidence type="ECO:0000313" key="3">
    <source>
        <dbReference type="Proteomes" id="UP000026915"/>
    </source>
</evidence>
<evidence type="ECO:0000313" key="2">
    <source>
        <dbReference type="EMBL" id="EOY13927.1"/>
    </source>
</evidence>
<dbReference type="Gramene" id="EOY13927">
    <property type="protein sequence ID" value="EOY13927"/>
    <property type="gene ID" value="TCM_032719"/>
</dbReference>
<dbReference type="Proteomes" id="UP000026915">
    <property type="component" value="Chromosome 7"/>
</dbReference>
<gene>
    <name evidence="2" type="ORF">TCM_032719</name>
</gene>
<sequence>MAKSHRLQVLLDVFDHCYWFLFHKIKTQMASLPKHTKSTTSSHQAANQNTATSSQQPPSPTPHTNDSSFKWNFSHPFLECKFDKDYTKDEGNGDSFAEPSVALSAGPSVHPSVSPSFPPMSTTFDSEQAFTQLLSFTKSIDAHVVNRLDVLEAQNSKLLHRQ</sequence>
<organism evidence="2 3">
    <name type="scientific">Theobroma cacao</name>
    <name type="common">Cacao</name>
    <name type="synonym">Cocoa</name>
    <dbReference type="NCBI Taxonomy" id="3641"/>
    <lineage>
        <taxon>Eukaryota</taxon>
        <taxon>Viridiplantae</taxon>
        <taxon>Streptophyta</taxon>
        <taxon>Embryophyta</taxon>
        <taxon>Tracheophyta</taxon>
        <taxon>Spermatophyta</taxon>
        <taxon>Magnoliopsida</taxon>
        <taxon>eudicotyledons</taxon>
        <taxon>Gunneridae</taxon>
        <taxon>Pentapetalae</taxon>
        <taxon>rosids</taxon>
        <taxon>malvids</taxon>
        <taxon>Malvales</taxon>
        <taxon>Malvaceae</taxon>
        <taxon>Byttnerioideae</taxon>
        <taxon>Theobroma</taxon>
    </lineage>
</organism>
<feature type="compositionally biased region" description="Polar residues" evidence="1">
    <location>
        <begin position="38"/>
        <end position="47"/>
    </location>
</feature>